<comment type="caution">
    <text evidence="2">The sequence shown here is derived from an EMBL/GenBank/DDBJ whole genome shotgun (WGS) entry which is preliminary data.</text>
</comment>
<reference evidence="2 3" key="1">
    <citation type="submission" date="2014-10" db="EMBL/GenBank/DDBJ databases">
        <title>Genome sequence of Micropolyspora internatus JCM3315.</title>
        <authorList>
            <person name="Shin S.-K."/>
            <person name="Yi H."/>
        </authorList>
    </citation>
    <scope>NUCLEOTIDE SEQUENCE [LARGE SCALE GENOMIC DNA]</scope>
    <source>
        <strain evidence="2 3">JCM 3315</strain>
    </source>
</reference>
<feature type="region of interest" description="Disordered" evidence="1">
    <location>
        <begin position="1"/>
        <end position="40"/>
    </location>
</feature>
<evidence type="ECO:0000313" key="2">
    <source>
        <dbReference type="EMBL" id="KHF42765.1"/>
    </source>
</evidence>
<organism evidence="2 3">
    <name type="scientific">Saccharomonospora viridis</name>
    <dbReference type="NCBI Taxonomy" id="1852"/>
    <lineage>
        <taxon>Bacteria</taxon>
        <taxon>Bacillati</taxon>
        <taxon>Actinomycetota</taxon>
        <taxon>Actinomycetes</taxon>
        <taxon>Pseudonocardiales</taxon>
        <taxon>Pseudonocardiaceae</taxon>
        <taxon>Saccharomonospora</taxon>
    </lineage>
</organism>
<name>A0A837D6D2_9PSEU</name>
<proteinExistence type="predicted"/>
<dbReference type="EMBL" id="JRZE01000006">
    <property type="protein sequence ID" value="KHF42765.1"/>
    <property type="molecule type" value="Genomic_DNA"/>
</dbReference>
<feature type="compositionally biased region" description="Basic and acidic residues" evidence="1">
    <location>
        <begin position="23"/>
        <end position="34"/>
    </location>
</feature>
<evidence type="ECO:0000256" key="1">
    <source>
        <dbReference type="SAM" id="MobiDB-lite"/>
    </source>
</evidence>
<sequence length="40" mass="4238">MSPGTVGSRTDVARGVATVSTADGEHRVERDGKRPRPHHG</sequence>
<dbReference type="Proteomes" id="UP000030848">
    <property type="component" value="Unassembled WGS sequence"/>
</dbReference>
<protein>
    <submittedName>
        <fullName evidence="2">Uncharacterized protein</fullName>
    </submittedName>
</protein>
<accession>A0A837D6D2</accession>
<gene>
    <name evidence="2" type="ORF">MINT15_29670</name>
</gene>
<evidence type="ECO:0000313" key="3">
    <source>
        <dbReference type="Proteomes" id="UP000030848"/>
    </source>
</evidence>
<dbReference type="AlphaFoldDB" id="A0A837D6D2"/>